<dbReference type="Proteomes" id="UP000217790">
    <property type="component" value="Unassembled WGS sequence"/>
</dbReference>
<dbReference type="InParanoid" id="A0A2H3DM82"/>
<proteinExistence type="predicted"/>
<gene>
    <name evidence="2" type="ORF">ARMGADRAFT_692697</name>
</gene>
<feature type="region of interest" description="Disordered" evidence="1">
    <location>
        <begin position="48"/>
        <end position="81"/>
    </location>
</feature>
<evidence type="ECO:0000256" key="1">
    <source>
        <dbReference type="SAM" id="MobiDB-lite"/>
    </source>
</evidence>
<keyword evidence="3" id="KW-1185">Reference proteome</keyword>
<sequence>MSLKGTWASNSNVVFELFKDHRTNSHDGLNFGRLRKCWSRPVEIDEFERPKHRSDSSPTSASEPAQGLPASPKTERRIRKDMDGSVAFDRLRLTIYHYLGAYFLVMATWSPGGYPTAYENQS</sequence>
<accession>A0A2H3DM82</accession>
<name>A0A2H3DM82_ARMGA</name>
<protein>
    <submittedName>
        <fullName evidence="2">Uncharacterized protein</fullName>
    </submittedName>
</protein>
<evidence type="ECO:0000313" key="3">
    <source>
        <dbReference type="Proteomes" id="UP000217790"/>
    </source>
</evidence>
<organism evidence="2 3">
    <name type="scientific">Armillaria gallica</name>
    <name type="common">Bulbous honey fungus</name>
    <name type="synonym">Armillaria bulbosa</name>
    <dbReference type="NCBI Taxonomy" id="47427"/>
    <lineage>
        <taxon>Eukaryota</taxon>
        <taxon>Fungi</taxon>
        <taxon>Dikarya</taxon>
        <taxon>Basidiomycota</taxon>
        <taxon>Agaricomycotina</taxon>
        <taxon>Agaricomycetes</taxon>
        <taxon>Agaricomycetidae</taxon>
        <taxon>Agaricales</taxon>
        <taxon>Marasmiineae</taxon>
        <taxon>Physalacriaceae</taxon>
        <taxon>Armillaria</taxon>
    </lineage>
</organism>
<dbReference type="EMBL" id="KZ293650">
    <property type="protein sequence ID" value="PBK96351.1"/>
    <property type="molecule type" value="Genomic_DNA"/>
</dbReference>
<dbReference type="AlphaFoldDB" id="A0A2H3DM82"/>
<reference evidence="3" key="1">
    <citation type="journal article" date="2017" name="Nat. Ecol. Evol.">
        <title>Genome expansion and lineage-specific genetic innovations in the forest pathogenic fungi Armillaria.</title>
        <authorList>
            <person name="Sipos G."/>
            <person name="Prasanna A.N."/>
            <person name="Walter M.C."/>
            <person name="O'Connor E."/>
            <person name="Balint B."/>
            <person name="Krizsan K."/>
            <person name="Kiss B."/>
            <person name="Hess J."/>
            <person name="Varga T."/>
            <person name="Slot J."/>
            <person name="Riley R."/>
            <person name="Boka B."/>
            <person name="Rigling D."/>
            <person name="Barry K."/>
            <person name="Lee J."/>
            <person name="Mihaltcheva S."/>
            <person name="LaButti K."/>
            <person name="Lipzen A."/>
            <person name="Waldron R."/>
            <person name="Moloney N.M."/>
            <person name="Sperisen C."/>
            <person name="Kredics L."/>
            <person name="Vagvoelgyi C."/>
            <person name="Patrignani A."/>
            <person name="Fitzpatrick D."/>
            <person name="Nagy I."/>
            <person name="Doyle S."/>
            <person name="Anderson J.B."/>
            <person name="Grigoriev I.V."/>
            <person name="Gueldener U."/>
            <person name="Muensterkoetter M."/>
            <person name="Nagy L.G."/>
        </authorList>
    </citation>
    <scope>NUCLEOTIDE SEQUENCE [LARGE SCALE GENOMIC DNA]</scope>
    <source>
        <strain evidence="3">Ar21-2</strain>
    </source>
</reference>
<evidence type="ECO:0000313" key="2">
    <source>
        <dbReference type="EMBL" id="PBK96351.1"/>
    </source>
</evidence>